<dbReference type="RefSeq" id="WP_071155375.1">
    <property type="nucleotide sequence ID" value="NZ_CANMJI010000001.1"/>
</dbReference>
<evidence type="ECO:0000313" key="1">
    <source>
        <dbReference type="EMBL" id="OHX50642.1"/>
    </source>
</evidence>
<gene>
    <name evidence="1" type="ORF">BBV17_06375</name>
</gene>
<organism evidence="1 2">
    <name type="scientific">Cytobacillus oceanisediminis</name>
    <dbReference type="NCBI Taxonomy" id="665099"/>
    <lineage>
        <taxon>Bacteria</taxon>
        <taxon>Bacillati</taxon>
        <taxon>Bacillota</taxon>
        <taxon>Bacilli</taxon>
        <taxon>Bacillales</taxon>
        <taxon>Bacillaceae</taxon>
        <taxon>Cytobacillus</taxon>
    </lineage>
</organism>
<dbReference type="Gene3D" id="3.20.20.140">
    <property type="entry name" value="Metal-dependent hydrolases"/>
    <property type="match status" value="1"/>
</dbReference>
<protein>
    <submittedName>
        <fullName evidence="1">Uncharacterized protein</fullName>
    </submittedName>
</protein>
<keyword evidence="2" id="KW-1185">Reference proteome</keyword>
<dbReference type="Proteomes" id="UP000180194">
    <property type="component" value="Unassembled WGS sequence"/>
</dbReference>
<proteinExistence type="predicted"/>
<accession>A0ABX3CZJ2</accession>
<reference evidence="1 2" key="1">
    <citation type="submission" date="2016-07" db="EMBL/GenBank/DDBJ databases">
        <title>Bacillus oceanisediminis whole genome.</title>
        <authorList>
            <person name="Pal Y."/>
            <person name="Verma A."/>
            <person name="Mual P."/>
            <person name="Srinivasan K."/>
        </authorList>
    </citation>
    <scope>NUCLEOTIDE SEQUENCE [LARGE SCALE GENOMIC DNA]</scope>
    <source>
        <strain evidence="1 2">Bhandara28</strain>
    </source>
</reference>
<sequence>MLIRASANCQTYLQTGITTVRDFGSVNYFALHVAKGIIRGLSPDVIASEKTLTMTGDMIRSRQDLSMGRKRL</sequence>
<comment type="caution">
    <text evidence="1">The sequence shown here is derived from an EMBL/GenBank/DDBJ whole genome shotgun (WGS) entry which is preliminary data.</text>
</comment>
<dbReference type="SUPFAM" id="SSF51556">
    <property type="entry name" value="Metallo-dependent hydrolases"/>
    <property type="match status" value="1"/>
</dbReference>
<dbReference type="EMBL" id="MBRJ01000004">
    <property type="protein sequence ID" value="OHX50642.1"/>
    <property type="molecule type" value="Genomic_DNA"/>
</dbReference>
<dbReference type="InterPro" id="IPR032466">
    <property type="entry name" value="Metal_Hydrolase"/>
</dbReference>
<evidence type="ECO:0000313" key="2">
    <source>
        <dbReference type="Proteomes" id="UP000180194"/>
    </source>
</evidence>
<name>A0ABX3CZJ2_9BACI</name>